<dbReference type="OrthoDB" id="8479006at2"/>
<protein>
    <submittedName>
        <fullName evidence="1">Uncharacterized protein</fullName>
    </submittedName>
</protein>
<evidence type="ECO:0000313" key="2">
    <source>
        <dbReference type="Proteomes" id="UP000267430"/>
    </source>
</evidence>
<gene>
    <name evidence="1" type="ORF">ELQ35_19860</name>
</gene>
<proteinExistence type="predicted"/>
<name>A0A433HB35_9BACI</name>
<dbReference type="Proteomes" id="UP000267430">
    <property type="component" value="Unassembled WGS sequence"/>
</dbReference>
<accession>A0A433HB35</accession>
<keyword evidence="2" id="KW-1185">Reference proteome</keyword>
<sequence length="270" mass="32278">MQFYGVRNGKINLDDLKISFNKFRNFFIDTYIFFEERGDFKLAFNGFQHRPRLMKPSPEAYLFNHVGNKDVFPIEQYGHKLDKVTVFTLIEILHQFIWKTDEIDDFDMIEIFPDTKSSAQKEFRDEINKYLMHLDEGYELTEKGYIIDLPDNGLSNLIRQDLPVHTSDTVTMQVETAIKMFFKYDSNLEEKRKAINILADILEPYRADLKNYTTNKHDTMIFGIVNNYGIRHNDIDQKEDYEKPVWHEWMFHYYLATVHAVLSLKEEHFK</sequence>
<organism evidence="1 2">
    <name type="scientific">Peribacillus cavernae</name>
    <dbReference type="NCBI Taxonomy" id="1674310"/>
    <lineage>
        <taxon>Bacteria</taxon>
        <taxon>Bacillati</taxon>
        <taxon>Bacillota</taxon>
        <taxon>Bacilli</taxon>
        <taxon>Bacillales</taxon>
        <taxon>Bacillaceae</taxon>
        <taxon>Peribacillus</taxon>
    </lineage>
</organism>
<comment type="caution">
    <text evidence="1">The sequence shown here is derived from an EMBL/GenBank/DDBJ whole genome shotgun (WGS) entry which is preliminary data.</text>
</comment>
<evidence type="ECO:0000313" key="1">
    <source>
        <dbReference type="EMBL" id="RUQ25511.1"/>
    </source>
</evidence>
<dbReference type="EMBL" id="RYZZ01000040">
    <property type="protein sequence ID" value="RUQ25511.1"/>
    <property type="molecule type" value="Genomic_DNA"/>
</dbReference>
<dbReference type="AlphaFoldDB" id="A0A433HB35"/>
<dbReference type="RefSeq" id="WP_126866919.1">
    <property type="nucleotide sequence ID" value="NZ_JAUSTX010000017.1"/>
</dbReference>
<reference evidence="1 2" key="1">
    <citation type="submission" date="2018-12" db="EMBL/GenBank/DDBJ databases">
        <title>Bacillus chawlae sp. nov., Bacillus glennii sp. nov., and Bacillus saganii sp. nov. Isolated from the Vehicle Assembly Building at Kennedy Space Center where the Viking Spacecraft were Assembled.</title>
        <authorList>
            <person name="Seuylemezian A."/>
            <person name="Vaishampayan P."/>
        </authorList>
    </citation>
    <scope>NUCLEOTIDE SEQUENCE [LARGE SCALE GENOMIC DNA]</scope>
    <source>
        <strain evidence="1 2">L5</strain>
    </source>
</reference>